<reference evidence="8" key="1">
    <citation type="submission" date="2020-05" db="EMBL/GenBank/DDBJ databases">
        <title>Mycena genomes resolve the evolution of fungal bioluminescence.</title>
        <authorList>
            <person name="Tsai I.J."/>
        </authorList>
    </citation>
    <scope>NUCLEOTIDE SEQUENCE</scope>
    <source>
        <strain evidence="8">160909Yilan</strain>
    </source>
</reference>
<dbReference type="PANTHER" id="PTHR21022:SF19">
    <property type="entry name" value="PREPHENATE DEHYDRATASE-RELATED"/>
    <property type="match status" value="1"/>
</dbReference>
<dbReference type="Gene3D" id="3.40.190.10">
    <property type="entry name" value="Periplasmic binding protein-like II"/>
    <property type="match status" value="2"/>
</dbReference>
<dbReference type="SUPFAM" id="SSF53850">
    <property type="entry name" value="Periplasmic binding protein-like II"/>
    <property type="match status" value="1"/>
</dbReference>
<evidence type="ECO:0000256" key="4">
    <source>
        <dbReference type="ARBA" id="ARBA00023141"/>
    </source>
</evidence>
<evidence type="ECO:0000256" key="1">
    <source>
        <dbReference type="ARBA" id="ARBA00004741"/>
    </source>
</evidence>
<organism evidence="8 9">
    <name type="scientific">Mycena sanguinolenta</name>
    <dbReference type="NCBI Taxonomy" id="230812"/>
    <lineage>
        <taxon>Eukaryota</taxon>
        <taxon>Fungi</taxon>
        <taxon>Dikarya</taxon>
        <taxon>Basidiomycota</taxon>
        <taxon>Agaricomycotina</taxon>
        <taxon>Agaricomycetes</taxon>
        <taxon>Agaricomycetidae</taxon>
        <taxon>Agaricales</taxon>
        <taxon>Marasmiineae</taxon>
        <taxon>Mycenaceae</taxon>
        <taxon>Mycena</taxon>
    </lineage>
</organism>
<comment type="caution">
    <text evidence="8">The sequence shown here is derived from an EMBL/GenBank/DDBJ whole genome shotgun (WGS) entry which is preliminary data.</text>
</comment>
<dbReference type="PROSITE" id="PS51171">
    <property type="entry name" value="PREPHENATE_DEHYDR_3"/>
    <property type="match status" value="1"/>
</dbReference>
<sequence>MHGTPFTVAFLGPLGTYSHQAAYDRFGNTVGYYECKTITEVFNAIASKAVQAGVIPQENSIYGTVIETYDALRKQNVGFIRGEIVLKVQHCLLVRGGVKPEEIQCIKSHEQALGQCRGFLTKNFPNASLEKMASTAAAAEAILTSPKCAAICSKLCATLFNGLEILYEGIQDQNSNFTRFHVLTATQDVELPPPAYPAPSQTHGLVRLTARRDVTPRAPPINQILAALDLTVSRLDRRPQLDSPFPFCDVYFAELEKGDSSASWHSAVEDAMKRVKALGVEAELLGLW</sequence>
<dbReference type="CDD" id="cd13532">
    <property type="entry name" value="PBP2_PDT_like"/>
    <property type="match status" value="1"/>
</dbReference>
<keyword evidence="5" id="KW-0584">Phenylalanine biosynthesis</keyword>
<gene>
    <name evidence="8" type="ORF">MSAN_01297100</name>
</gene>
<keyword evidence="9" id="KW-1185">Reference proteome</keyword>
<evidence type="ECO:0000256" key="5">
    <source>
        <dbReference type="ARBA" id="ARBA00023222"/>
    </source>
</evidence>
<dbReference type="GO" id="GO:0004664">
    <property type="term" value="F:prephenate dehydratase activity"/>
    <property type="evidence" value="ECO:0007669"/>
    <property type="project" value="UniProtKB-EC"/>
</dbReference>
<keyword evidence="3" id="KW-0028">Amino-acid biosynthesis</keyword>
<dbReference type="GO" id="GO:0009094">
    <property type="term" value="P:L-phenylalanine biosynthetic process"/>
    <property type="evidence" value="ECO:0007669"/>
    <property type="project" value="UniProtKB-UniPathway"/>
</dbReference>
<dbReference type="EC" id="4.2.1.51" evidence="2"/>
<dbReference type="UniPathway" id="UPA00121">
    <property type="reaction ID" value="UER00345"/>
</dbReference>
<protein>
    <recommendedName>
        <fullName evidence="2">prephenate dehydratase</fullName>
        <ecNumber evidence="2">4.2.1.51</ecNumber>
    </recommendedName>
</protein>
<dbReference type="OrthoDB" id="983542at2759"/>
<evidence type="ECO:0000256" key="6">
    <source>
        <dbReference type="ARBA" id="ARBA00023239"/>
    </source>
</evidence>
<dbReference type="InterPro" id="IPR008242">
    <property type="entry name" value="Chor_mutase/pphenate_deHydtase"/>
</dbReference>
<name>A0A8H6YKD6_9AGAR</name>
<evidence type="ECO:0000256" key="3">
    <source>
        <dbReference type="ARBA" id="ARBA00022605"/>
    </source>
</evidence>
<evidence type="ECO:0000259" key="7">
    <source>
        <dbReference type="PROSITE" id="PS51171"/>
    </source>
</evidence>
<proteinExistence type="predicted"/>
<dbReference type="InterPro" id="IPR001086">
    <property type="entry name" value="Preph_deHydtase"/>
</dbReference>
<dbReference type="AlphaFoldDB" id="A0A8H6YKD6"/>
<evidence type="ECO:0000313" key="9">
    <source>
        <dbReference type="Proteomes" id="UP000623467"/>
    </source>
</evidence>
<dbReference type="PANTHER" id="PTHR21022">
    <property type="entry name" value="PREPHENATE DEHYDRATASE P PROTEIN"/>
    <property type="match status" value="1"/>
</dbReference>
<dbReference type="EMBL" id="JACAZH010000009">
    <property type="protein sequence ID" value="KAF7359540.1"/>
    <property type="molecule type" value="Genomic_DNA"/>
</dbReference>
<comment type="pathway">
    <text evidence="1">Amino-acid biosynthesis; L-phenylalanine biosynthesis; phenylpyruvate from prephenate: step 1/1.</text>
</comment>
<evidence type="ECO:0000313" key="8">
    <source>
        <dbReference type="EMBL" id="KAF7359540.1"/>
    </source>
</evidence>
<dbReference type="GO" id="GO:0005737">
    <property type="term" value="C:cytoplasm"/>
    <property type="evidence" value="ECO:0007669"/>
    <property type="project" value="TreeGrafter"/>
</dbReference>
<dbReference type="PIRSF" id="PIRSF001500">
    <property type="entry name" value="Chor_mut_pdt_Ppr"/>
    <property type="match status" value="1"/>
</dbReference>
<keyword evidence="4" id="KW-0057">Aromatic amino acid biosynthesis</keyword>
<feature type="domain" description="Prephenate dehydratase" evidence="7">
    <location>
        <begin position="7"/>
        <end position="185"/>
    </location>
</feature>
<dbReference type="Proteomes" id="UP000623467">
    <property type="component" value="Unassembled WGS sequence"/>
</dbReference>
<keyword evidence="6" id="KW-0456">Lyase</keyword>
<accession>A0A8H6YKD6</accession>
<evidence type="ECO:0000256" key="2">
    <source>
        <dbReference type="ARBA" id="ARBA00013147"/>
    </source>
</evidence>
<dbReference type="Pfam" id="PF00800">
    <property type="entry name" value="PDT"/>
    <property type="match status" value="1"/>
</dbReference>